<name>A0A3M9NPN6_9BACT</name>
<keyword evidence="2" id="KW-1185">Reference proteome</keyword>
<dbReference type="EMBL" id="RJJR01000001">
    <property type="protein sequence ID" value="RNI39762.1"/>
    <property type="molecule type" value="Genomic_DNA"/>
</dbReference>
<evidence type="ECO:0000313" key="2">
    <source>
        <dbReference type="Proteomes" id="UP000267223"/>
    </source>
</evidence>
<evidence type="ECO:0000313" key="1">
    <source>
        <dbReference type="EMBL" id="RNI39762.1"/>
    </source>
</evidence>
<gene>
    <name evidence="1" type="ORF">EFY79_00185</name>
</gene>
<organism evidence="1 2">
    <name type="scientific">Hanamia caeni</name>
    <dbReference type="NCBI Taxonomy" id="2294116"/>
    <lineage>
        <taxon>Bacteria</taxon>
        <taxon>Pseudomonadati</taxon>
        <taxon>Bacteroidota</taxon>
        <taxon>Chitinophagia</taxon>
        <taxon>Chitinophagales</taxon>
        <taxon>Chitinophagaceae</taxon>
        <taxon>Hanamia</taxon>
    </lineage>
</organism>
<dbReference type="AlphaFoldDB" id="A0A3M9NPN6"/>
<reference evidence="1 2" key="1">
    <citation type="submission" date="2018-11" db="EMBL/GenBank/DDBJ databases">
        <title>Draft genome sequence of Ferruginibacter sp. BO-59.</title>
        <authorList>
            <person name="Im W.T."/>
        </authorList>
    </citation>
    <scope>NUCLEOTIDE SEQUENCE [LARGE SCALE GENOMIC DNA]</scope>
    <source>
        <strain evidence="1 2">BO-59</strain>
    </source>
</reference>
<accession>A0A3M9NPN6</accession>
<comment type="caution">
    <text evidence="1">The sequence shown here is derived from an EMBL/GenBank/DDBJ whole genome shotgun (WGS) entry which is preliminary data.</text>
</comment>
<proteinExistence type="predicted"/>
<protein>
    <submittedName>
        <fullName evidence="1">Uncharacterized protein</fullName>
    </submittedName>
</protein>
<sequence>MECKRISLKKISSPTILKKSPFSGSFKIPSFMGLSQSLICRTFAIVKKIFAENFHQINYKL</sequence>
<dbReference type="Proteomes" id="UP000267223">
    <property type="component" value="Unassembled WGS sequence"/>
</dbReference>